<gene>
    <name evidence="2" type="ORF">PV328_011715</name>
</gene>
<evidence type="ECO:0000313" key="2">
    <source>
        <dbReference type="EMBL" id="KAK0169667.1"/>
    </source>
</evidence>
<proteinExistence type="predicted"/>
<comment type="caution">
    <text evidence="2">The sequence shown here is derived from an EMBL/GenBank/DDBJ whole genome shotgun (WGS) entry which is preliminary data.</text>
</comment>
<protein>
    <submittedName>
        <fullName evidence="2">Uncharacterized protein</fullName>
    </submittedName>
</protein>
<reference evidence="2" key="1">
    <citation type="journal article" date="2023" name="bioRxiv">
        <title>Scaffold-level genome assemblies of two parasitoid biocontrol wasps reveal the parthenogenesis mechanism and an associated novel virus.</title>
        <authorList>
            <person name="Inwood S."/>
            <person name="Skelly J."/>
            <person name="Guhlin J."/>
            <person name="Harrop T."/>
            <person name="Goldson S."/>
            <person name="Dearden P."/>
        </authorList>
    </citation>
    <scope>NUCLEOTIDE SEQUENCE</scope>
    <source>
        <strain evidence="2">Irish</strain>
        <tissue evidence="2">Whole body</tissue>
    </source>
</reference>
<accession>A0AA39FHH1</accession>
<name>A0AA39FHH1_9HYME</name>
<dbReference type="Proteomes" id="UP001168990">
    <property type="component" value="Unassembled WGS sequence"/>
</dbReference>
<sequence>MSDQHQQQSEDRKKHSEKRKKHYNQLIKLMEEAHKVCLSMNIGTERDIQIRKWQKIGAQNMKCLKKNLRMQKRTIGEKNQLQTVSSHSFSICRKFNKAARQKIIKGQHIVGGNIQIDNGNDNDVKNLKWDELPLAFNGRMRTGVITNINHIDLHEFLLDAREIFIMKIREMQTNVKSNVILACKYENIKESRAF</sequence>
<feature type="region of interest" description="Disordered" evidence="1">
    <location>
        <begin position="1"/>
        <end position="20"/>
    </location>
</feature>
<organism evidence="2 3">
    <name type="scientific">Microctonus aethiopoides</name>
    <dbReference type="NCBI Taxonomy" id="144406"/>
    <lineage>
        <taxon>Eukaryota</taxon>
        <taxon>Metazoa</taxon>
        <taxon>Ecdysozoa</taxon>
        <taxon>Arthropoda</taxon>
        <taxon>Hexapoda</taxon>
        <taxon>Insecta</taxon>
        <taxon>Pterygota</taxon>
        <taxon>Neoptera</taxon>
        <taxon>Endopterygota</taxon>
        <taxon>Hymenoptera</taxon>
        <taxon>Apocrita</taxon>
        <taxon>Ichneumonoidea</taxon>
        <taxon>Braconidae</taxon>
        <taxon>Euphorinae</taxon>
        <taxon>Microctonus</taxon>
    </lineage>
</organism>
<dbReference type="AlphaFoldDB" id="A0AA39FHH1"/>
<reference evidence="2" key="2">
    <citation type="submission" date="2023-03" db="EMBL/GenBank/DDBJ databases">
        <authorList>
            <person name="Inwood S.N."/>
            <person name="Skelly J.G."/>
            <person name="Guhlin J."/>
            <person name="Harrop T.W.R."/>
            <person name="Goldson S.G."/>
            <person name="Dearden P.K."/>
        </authorList>
    </citation>
    <scope>NUCLEOTIDE SEQUENCE</scope>
    <source>
        <strain evidence="2">Irish</strain>
        <tissue evidence="2">Whole body</tissue>
    </source>
</reference>
<evidence type="ECO:0000313" key="3">
    <source>
        <dbReference type="Proteomes" id="UP001168990"/>
    </source>
</evidence>
<dbReference type="EMBL" id="JAQQBS010000008">
    <property type="protein sequence ID" value="KAK0169667.1"/>
    <property type="molecule type" value="Genomic_DNA"/>
</dbReference>
<keyword evidence="3" id="KW-1185">Reference proteome</keyword>
<evidence type="ECO:0000256" key="1">
    <source>
        <dbReference type="SAM" id="MobiDB-lite"/>
    </source>
</evidence>